<keyword evidence="4" id="KW-0732">Signal</keyword>
<protein>
    <submittedName>
        <fullName evidence="9">Predicted protein</fullName>
    </submittedName>
</protein>
<organism evidence="10">
    <name type="scientific">Naegleria gruberi</name>
    <name type="common">Amoeba</name>
    <dbReference type="NCBI Taxonomy" id="5762"/>
    <lineage>
        <taxon>Eukaryota</taxon>
        <taxon>Discoba</taxon>
        <taxon>Heterolobosea</taxon>
        <taxon>Tetramitia</taxon>
        <taxon>Eutetramitia</taxon>
        <taxon>Vahlkampfiidae</taxon>
        <taxon>Naegleria</taxon>
    </lineage>
</organism>
<dbReference type="RefSeq" id="XP_002674517.1">
    <property type="nucleotide sequence ID" value="XM_002674471.1"/>
</dbReference>
<evidence type="ECO:0000256" key="3">
    <source>
        <dbReference type="ARBA" id="ARBA00022692"/>
    </source>
</evidence>
<name>D2VMQ4_NAEGR</name>
<dbReference type="VEuPathDB" id="AmoebaDB:NAEGRDRAFT_70221"/>
<dbReference type="eggNOG" id="KOG1690">
    <property type="taxonomic scope" value="Eukaryota"/>
</dbReference>
<dbReference type="OMA" id="DSTHERC"/>
<dbReference type="PANTHER" id="PTHR22811">
    <property type="entry name" value="TRANSMEMBRANE EMP24 DOMAIN-CONTAINING PROTEIN"/>
    <property type="match status" value="1"/>
</dbReference>
<evidence type="ECO:0000256" key="4">
    <source>
        <dbReference type="ARBA" id="ARBA00022729"/>
    </source>
</evidence>
<gene>
    <name evidence="9" type="ORF">NAEGRDRAFT_70221</name>
</gene>
<keyword evidence="10" id="KW-1185">Reference proteome</keyword>
<dbReference type="GeneID" id="8851363"/>
<feature type="domain" description="GOLD" evidence="8">
    <location>
        <begin position="63"/>
        <end position="249"/>
    </location>
</feature>
<dbReference type="InParanoid" id="D2VMQ4"/>
<dbReference type="Pfam" id="PF01105">
    <property type="entry name" value="EMP24_GP25L"/>
    <property type="match status" value="1"/>
</dbReference>
<evidence type="ECO:0000313" key="10">
    <source>
        <dbReference type="Proteomes" id="UP000006671"/>
    </source>
</evidence>
<dbReference type="InterPro" id="IPR009038">
    <property type="entry name" value="GOLD_dom"/>
</dbReference>
<evidence type="ECO:0000256" key="6">
    <source>
        <dbReference type="ARBA" id="ARBA00023136"/>
    </source>
</evidence>
<evidence type="ECO:0000259" key="8">
    <source>
        <dbReference type="SMART" id="SM01190"/>
    </source>
</evidence>
<dbReference type="AlphaFoldDB" id="D2VMQ4"/>
<dbReference type="Proteomes" id="UP000006671">
    <property type="component" value="Unassembled WGS sequence"/>
</dbReference>
<proteinExistence type="inferred from homology"/>
<keyword evidence="3 7" id="KW-0812">Transmembrane</keyword>
<dbReference type="OrthoDB" id="3427at2759"/>
<accession>D2VMQ4</accession>
<sequence>MKIGSGRSCRTPSSSGSIGFHSNSLYRRNIGKMNLLMFFVTLVISLSILHTSSSTSPSFGVMAIYTEIYAGKSVCFAEDITPNTPVIVTYTAPSTVVLSTLTIRDPFGGVVSEEKNFPSNGPHKVQFKTRFDVSGMYEICIMPTQFASIHVYGEPTYAAINIEVDREHTTMDHPESKDRVEKLSNLLTSVQGKINEINAHQNYLKEREARFRFTTDSTYERCFWMGAGKFGLLFVLAAWQLYNLRSFFKKRKLI</sequence>
<evidence type="ECO:0000256" key="7">
    <source>
        <dbReference type="SAM" id="Phobius"/>
    </source>
</evidence>
<feature type="transmembrane region" description="Helical" evidence="7">
    <location>
        <begin position="35"/>
        <end position="52"/>
    </location>
</feature>
<comment type="subcellular location">
    <subcellularLocation>
        <location evidence="1">Membrane</location>
        <topology evidence="1">Single-pass type I membrane protein</topology>
    </subcellularLocation>
</comment>
<feature type="transmembrane region" description="Helical" evidence="7">
    <location>
        <begin position="223"/>
        <end position="242"/>
    </location>
</feature>
<evidence type="ECO:0000313" key="9">
    <source>
        <dbReference type="EMBL" id="EFC41773.1"/>
    </source>
</evidence>
<reference evidence="9 10" key="1">
    <citation type="journal article" date="2010" name="Cell">
        <title>The genome of Naegleria gruberi illuminates early eukaryotic versatility.</title>
        <authorList>
            <person name="Fritz-Laylin L.K."/>
            <person name="Prochnik S.E."/>
            <person name="Ginger M.L."/>
            <person name="Dacks J.B."/>
            <person name="Carpenter M.L."/>
            <person name="Field M.C."/>
            <person name="Kuo A."/>
            <person name="Paredez A."/>
            <person name="Chapman J."/>
            <person name="Pham J."/>
            <person name="Shu S."/>
            <person name="Neupane R."/>
            <person name="Cipriano M."/>
            <person name="Mancuso J."/>
            <person name="Tu H."/>
            <person name="Salamov A."/>
            <person name="Lindquist E."/>
            <person name="Shapiro H."/>
            <person name="Lucas S."/>
            <person name="Grigoriev I.V."/>
            <person name="Cande W.Z."/>
            <person name="Fulton C."/>
            <person name="Rokhsar D.S."/>
            <person name="Dawson S.C."/>
        </authorList>
    </citation>
    <scope>NUCLEOTIDE SEQUENCE [LARGE SCALE GENOMIC DNA]</scope>
    <source>
        <strain evidence="9 10">NEG-M</strain>
    </source>
</reference>
<dbReference type="EMBL" id="GG738883">
    <property type="protein sequence ID" value="EFC41773.1"/>
    <property type="molecule type" value="Genomic_DNA"/>
</dbReference>
<comment type="similarity">
    <text evidence="2">Belongs to the EMP24/GP25L family.</text>
</comment>
<evidence type="ECO:0000256" key="5">
    <source>
        <dbReference type="ARBA" id="ARBA00022989"/>
    </source>
</evidence>
<dbReference type="GO" id="GO:0016020">
    <property type="term" value="C:membrane"/>
    <property type="evidence" value="ECO:0007669"/>
    <property type="project" value="UniProtKB-SubCell"/>
</dbReference>
<dbReference type="InterPro" id="IPR015720">
    <property type="entry name" value="Emp24-like"/>
</dbReference>
<dbReference type="SMART" id="SM01190">
    <property type="entry name" value="EMP24_GP25L"/>
    <property type="match status" value="1"/>
</dbReference>
<dbReference type="STRING" id="5762.D2VMQ4"/>
<evidence type="ECO:0000256" key="1">
    <source>
        <dbReference type="ARBA" id="ARBA00004479"/>
    </source>
</evidence>
<dbReference type="KEGG" id="ngr:NAEGRDRAFT_70221"/>
<evidence type="ECO:0000256" key="2">
    <source>
        <dbReference type="ARBA" id="ARBA00007104"/>
    </source>
</evidence>
<keyword evidence="5 7" id="KW-1133">Transmembrane helix</keyword>
<keyword evidence="6 7" id="KW-0472">Membrane</keyword>